<protein>
    <submittedName>
        <fullName evidence="1">Uncharacterized protein</fullName>
    </submittedName>
</protein>
<gene>
    <name evidence="1" type="ORF">AL503_002045</name>
</gene>
<dbReference type="AlphaFoldDB" id="A0A2K0AX16"/>
<proteinExistence type="predicted"/>
<name>A0A2K0AX16_STAHA</name>
<accession>A0A2K0AX16</accession>
<sequence length="120" mass="13743">MNYKRRLVLPEDEIQRPAGVFFVETAPVNSTAIAITRGNKGQTFVNHTIDMFSREIEIQNMFINDPKGELFASFHKLLEQRGYEPVVLNLLDPSKTHQFNVLGPAIAMARIGDFDKMRDY</sequence>
<reference evidence="1 2" key="1">
    <citation type="submission" date="2017-12" db="EMBL/GenBank/DDBJ databases">
        <title>FDA dAtabase for Regulatory Grade micrObial Sequences (FDA-ARGOS): Supporting development and validation of Infectious Disease Dx tests.</title>
        <authorList>
            <person name="Hoffmann M."/>
            <person name="Allard M."/>
            <person name="Evans P."/>
            <person name="Brown E."/>
            <person name="Tallon L."/>
            <person name="Sadzewicz L."/>
            <person name="Sengamalay N."/>
            <person name="Ott S."/>
            <person name="Godinez A."/>
            <person name="Nagaraj S."/>
            <person name="Vavikolanu K."/>
            <person name="Aluvathingal J."/>
            <person name="Nadendla S."/>
            <person name="Sichtig H."/>
        </authorList>
    </citation>
    <scope>NUCLEOTIDE SEQUENCE [LARGE SCALE GENOMIC DNA]</scope>
    <source>
        <strain evidence="1 2">FDAARGOS_148</strain>
    </source>
</reference>
<organism evidence="1 2">
    <name type="scientific">Staphylococcus haemolyticus</name>
    <dbReference type="NCBI Taxonomy" id="1283"/>
    <lineage>
        <taxon>Bacteria</taxon>
        <taxon>Bacillati</taxon>
        <taxon>Bacillota</taxon>
        <taxon>Bacilli</taxon>
        <taxon>Bacillales</taxon>
        <taxon>Staphylococcaceae</taxon>
        <taxon>Staphylococcus</taxon>
    </lineage>
</organism>
<dbReference type="Proteomes" id="UP000053523">
    <property type="component" value="Unassembled WGS sequence"/>
</dbReference>
<evidence type="ECO:0000313" key="1">
    <source>
        <dbReference type="EMBL" id="PNN29583.1"/>
    </source>
</evidence>
<dbReference type="EMBL" id="LORN02000007">
    <property type="protein sequence ID" value="PNN29583.1"/>
    <property type="molecule type" value="Genomic_DNA"/>
</dbReference>
<evidence type="ECO:0000313" key="2">
    <source>
        <dbReference type="Proteomes" id="UP000053523"/>
    </source>
</evidence>
<comment type="caution">
    <text evidence="1">The sequence shown here is derived from an EMBL/GenBank/DDBJ whole genome shotgun (WGS) entry which is preliminary data.</text>
</comment>